<dbReference type="GO" id="GO:0006508">
    <property type="term" value="P:proteolysis"/>
    <property type="evidence" value="ECO:0007669"/>
    <property type="project" value="UniProtKB-KW"/>
</dbReference>
<evidence type="ECO:0000256" key="3">
    <source>
        <dbReference type="ARBA" id="ARBA00022801"/>
    </source>
</evidence>
<feature type="compositionally biased region" description="Low complexity" evidence="5">
    <location>
        <begin position="41"/>
        <end position="62"/>
    </location>
</feature>
<feature type="transmembrane region" description="Helical" evidence="6">
    <location>
        <begin position="244"/>
        <end position="269"/>
    </location>
</feature>
<dbReference type="InterPro" id="IPR038765">
    <property type="entry name" value="Papain-like_cys_pep_sf"/>
</dbReference>
<dbReference type="AlphaFoldDB" id="A0A369MPT2"/>
<feature type="domain" description="NlpC/P60" evidence="7">
    <location>
        <begin position="453"/>
        <end position="566"/>
    </location>
</feature>
<feature type="compositionally biased region" description="Low complexity" evidence="5">
    <location>
        <begin position="117"/>
        <end position="129"/>
    </location>
</feature>
<dbReference type="PANTHER" id="PTHR47359">
    <property type="entry name" value="PEPTIDOGLYCAN DL-ENDOPEPTIDASE CWLO"/>
    <property type="match status" value="1"/>
</dbReference>
<evidence type="ECO:0000313" key="8">
    <source>
        <dbReference type="EMBL" id="RDB78784.1"/>
    </source>
</evidence>
<dbReference type="InterPro" id="IPR000064">
    <property type="entry name" value="NLP_P60_dom"/>
</dbReference>
<dbReference type="Gene3D" id="3.90.1720.10">
    <property type="entry name" value="endopeptidase domain like (from Nostoc punctiforme)"/>
    <property type="match status" value="1"/>
</dbReference>
<evidence type="ECO:0000256" key="6">
    <source>
        <dbReference type="SAM" id="Phobius"/>
    </source>
</evidence>
<dbReference type="InterPro" id="IPR051794">
    <property type="entry name" value="PG_Endopeptidase_C40"/>
</dbReference>
<dbReference type="Proteomes" id="UP000253752">
    <property type="component" value="Unassembled WGS sequence"/>
</dbReference>
<dbReference type="GO" id="GO:0008234">
    <property type="term" value="F:cysteine-type peptidase activity"/>
    <property type="evidence" value="ECO:0007669"/>
    <property type="project" value="UniProtKB-KW"/>
</dbReference>
<gene>
    <name evidence="8" type="ORF">C1872_09895</name>
</gene>
<dbReference type="GO" id="GO:0004040">
    <property type="term" value="F:amidase activity"/>
    <property type="evidence" value="ECO:0007669"/>
    <property type="project" value="InterPro"/>
</dbReference>
<keyword evidence="6" id="KW-0812">Transmembrane</keyword>
<keyword evidence="6" id="KW-0472">Membrane</keyword>
<evidence type="ECO:0000313" key="9">
    <source>
        <dbReference type="Proteomes" id="UP000253752"/>
    </source>
</evidence>
<comment type="caution">
    <text evidence="8">The sequence shown here is derived from an EMBL/GenBank/DDBJ whole genome shotgun (WGS) entry which is preliminary data.</text>
</comment>
<evidence type="ECO:0000256" key="1">
    <source>
        <dbReference type="ARBA" id="ARBA00007074"/>
    </source>
</evidence>
<evidence type="ECO:0000256" key="2">
    <source>
        <dbReference type="ARBA" id="ARBA00022670"/>
    </source>
</evidence>
<sequence length="566" mass="59631">MDGRSAGRRKAGFSSTEEFDAGRDTFETAGGGTFGMRRGARAAASPQPRRALPRLAGPAADAAVEELDDSDELEGVSGPYRAVRAAAGARSRRATPRKGDASRPEREEAPREHGRRSAATPGARRGGSARAREEAPGAPAHTPGKGPAGTTTTRRRSGSRGAAAPHPRATARGRGKKAGSPARRGRGKGGLPVMRSAQRRRNWATSRSAATRLGRSVASSAARGKAAGTVAAALSSIAAPLAGVLAGALAAVLAVVMLSSLVGALFGFWTNEASKASLEGLPPYITYEMVEAALECQEEYGHPAGCTIAQIICESGVGDHLSGLAERDNNLFGIKWSPSFAGCPEVTGKSSWQTGEEYGGQHVTVTADFTSFASPRDCVVFRSRVLLQSPRYRDNALIREAIEEKDSDLMAEGLKDAGYATSSDYVETLKDIMATYGLYRFDSMSLEDWESGGGAGDAIVQAAYSQLGVPYVWGGSTPGVGLDCSGLTQYCYRQAGIQISHYTEDQRRELTALPLSQARPGDILYRPGHVAIYIGGDRYIHEPKPGDVCKMSTGISSFTCALRHTG</sequence>
<dbReference type="Pfam" id="PF00877">
    <property type="entry name" value="NLPC_P60"/>
    <property type="match status" value="1"/>
</dbReference>
<dbReference type="InterPro" id="IPR002901">
    <property type="entry name" value="MGlyc_endo_b_GlcNAc-like_dom"/>
</dbReference>
<keyword evidence="6" id="KW-1133">Transmembrane helix</keyword>
<dbReference type="Pfam" id="PF01832">
    <property type="entry name" value="Glucosaminidase"/>
    <property type="match status" value="1"/>
</dbReference>
<name>A0A369MPT2_EGGLN</name>
<protein>
    <submittedName>
        <fullName evidence="8">Hydrolase Nlp/P60</fullName>
    </submittedName>
</protein>
<keyword evidence="3 8" id="KW-0378">Hydrolase</keyword>
<reference evidence="8 9" key="1">
    <citation type="journal article" date="2018" name="Elife">
        <title>Discovery and characterization of a prevalent human gut bacterial enzyme sufficient for the inactivation of a family of plant toxins.</title>
        <authorList>
            <person name="Koppel N."/>
            <person name="Bisanz J.E."/>
            <person name="Pandelia M.E."/>
            <person name="Turnbaugh P.J."/>
            <person name="Balskus E.P."/>
        </authorList>
    </citation>
    <scope>NUCLEOTIDE SEQUENCE [LARGE SCALE GENOMIC DNA]</scope>
    <source>
        <strain evidence="8 9">MR1 #12</strain>
    </source>
</reference>
<accession>A0A369MPT2</accession>
<keyword evidence="4" id="KW-0788">Thiol protease</keyword>
<dbReference type="SUPFAM" id="SSF54001">
    <property type="entry name" value="Cysteine proteinases"/>
    <property type="match status" value="1"/>
</dbReference>
<dbReference type="SMART" id="SM00047">
    <property type="entry name" value="LYZ2"/>
    <property type="match status" value="1"/>
</dbReference>
<evidence type="ECO:0000259" key="7">
    <source>
        <dbReference type="PROSITE" id="PS51935"/>
    </source>
</evidence>
<feature type="compositionally biased region" description="Basic and acidic residues" evidence="5">
    <location>
        <begin position="97"/>
        <end position="112"/>
    </location>
</feature>
<feature type="compositionally biased region" description="Acidic residues" evidence="5">
    <location>
        <begin position="63"/>
        <end position="74"/>
    </location>
</feature>
<proteinExistence type="inferred from homology"/>
<keyword evidence="2" id="KW-0645">Protease</keyword>
<feature type="compositionally biased region" description="Basic residues" evidence="5">
    <location>
        <begin position="169"/>
        <end position="187"/>
    </location>
</feature>
<comment type="similarity">
    <text evidence="1">Belongs to the peptidase C40 family.</text>
</comment>
<dbReference type="PANTHER" id="PTHR47359:SF3">
    <property type="entry name" value="NLP_P60 DOMAIN-CONTAINING PROTEIN-RELATED"/>
    <property type="match status" value="1"/>
</dbReference>
<dbReference type="Gene3D" id="1.10.530.10">
    <property type="match status" value="1"/>
</dbReference>
<feature type="compositionally biased region" description="Low complexity" evidence="5">
    <location>
        <begin position="136"/>
        <end position="152"/>
    </location>
</feature>
<feature type="compositionally biased region" description="Basic residues" evidence="5">
    <location>
        <begin position="1"/>
        <end position="11"/>
    </location>
</feature>
<evidence type="ECO:0000256" key="5">
    <source>
        <dbReference type="SAM" id="MobiDB-lite"/>
    </source>
</evidence>
<evidence type="ECO:0000256" key="4">
    <source>
        <dbReference type="ARBA" id="ARBA00022807"/>
    </source>
</evidence>
<dbReference type="PROSITE" id="PS51935">
    <property type="entry name" value="NLPC_P60"/>
    <property type="match status" value="1"/>
</dbReference>
<feature type="region of interest" description="Disordered" evidence="5">
    <location>
        <begin position="1"/>
        <end position="209"/>
    </location>
</feature>
<organism evidence="8 9">
    <name type="scientific">Eggerthella lenta</name>
    <name type="common">Eubacterium lentum</name>
    <dbReference type="NCBI Taxonomy" id="84112"/>
    <lineage>
        <taxon>Bacteria</taxon>
        <taxon>Bacillati</taxon>
        <taxon>Actinomycetota</taxon>
        <taxon>Coriobacteriia</taxon>
        <taxon>Eggerthellales</taxon>
        <taxon>Eggerthellaceae</taxon>
        <taxon>Eggerthella</taxon>
    </lineage>
</organism>
<dbReference type="EMBL" id="PPTX01000014">
    <property type="protein sequence ID" value="RDB78784.1"/>
    <property type="molecule type" value="Genomic_DNA"/>
</dbReference>